<name>A0ACC4B4S3_POPAL</name>
<protein>
    <submittedName>
        <fullName evidence="1">Uncharacterized protein</fullName>
    </submittedName>
</protein>
<dbReference type="EMBL" id="RCHU02000013">
    <property type="protein sequence ID" value="KAL3573567.1"/>
    <property type="molecule type" value="Genomic_DNA"/>
</dbReference>
<organism evidence="1 2">
    <name type="scientific">Populus alba</name>
    <name type="common">White poplar</name>
    <dbReference type="NCBI Taxonomy" id="43335"/>
    <lineage>
        <taxon>Eukaryota</taxon>
        <taxon>Viridiplantae</taxon>
        <taxon>Streptophyta</taxon>
        <taxon>Embryophyta</taxon>
        <taxon>Tracheophyta</taxon>
        <taxon>Spermatophyta</taxon>
        <taxon>Magnoliopsida</taxon>
        <taxon>eudicotyledons</taxon>
        <taxon>Gunneridae</taxon>
        <taxon>Pentapetalae</taxon>
        <taxon>rosids</taxon>
        <taxon>fabids</taxon>
        <taxon>Malpighiales</taxon>
        <taxon>Salicaceae</taxon>
        <taxon>Saliceae</taxon>
        <taxon>Populus</taxon>
    </lineage>
</organism>
<comment type="caution">
    <text evidence="1">The sequence shown here is derived from an EMBL/GenBank/DDBJ whole genome shotgun (WGS) entry which is preliminary data.</text>
</comment>
<proteinExistence type="predicted"/>
<evidence type="ECO:0000313" key="1">
    <source>
        <dbReference type="EMBL" id="KAL3573567.1"/>
    </source>
</evidence>
<reference evidence="1 2" key="1">
    <citation type="journal article" date="2024" name="Plant Biotechnol. J.">
        <title>Genome and CRISPR/Cas9 system of a widespread forest tree (Populus alba) in the world.</title>
        <authorList>
            <person name="Liu Y.J."/>
            <person name="Jiang P.F."/>
            <person name="Han X.M."/>
            <person name="Li X.Y."/>
            <person name="Wang H.M."/>
            <person name="Wang Y.J."/>
            <person name="Wang X.X."/>
            <person name="Zeng Q.Y."/>
        </authorList>
    </citation>
    <scope>NUCLEOTIDE SEQUENCE [LARGE SCALE GENOMIC DNA]</scope>
    <source>
        <strain evidence="2">cv. PAL-ZL1</strain>
    </source>
</reference>
<keyword evidence="2" id="KW-1185">Reference proteome</keyword>
<sequence>MGLCFSDVRGGKQAIGGTSQQNPNSNNNAAHNDAVDFFFKSNGQQALFTQVELSLSASNLLDRDITSKSDPIVVLFAKKRDGKLEEVGRTEVIMNNLNPTWIQKITIAYQFEMVQPLVFHIYDVDTSYHNKPVKSLKLKDQEFLGEANCVLSDIVTRQNRTLTIQLQNRNGHGILRKLGTLTVHAEETIASRTTVELTLRCCHLANKDLFSLSDPFLRISRMVEGGGSVPICKTEVVNNNLNPMWRPLCLSMQQFGSKETPLVIECFDFNSSGNHVLIGKLQKSVADLETLHREKNGANFVIPSSHVREKVLKGQLFVDRFLEKEQYSFLDYISSGFELNFMVAVDFTASNGNPRNSDSLHYIDPSGRLNSYQQAIMEVGQVMQFYDSDRRFPAWGFGGKTPAGTVSHCFNLNGSANFEVEGVEGIMEAYATALHNVSLSGPTLFGPVINTAAQIAGRSVSNNNGKYLVLLIITDGVITDMQETKDALVRASDLPLSILIVGVGGADFTQMEILDADNGERLQSSTGRVATRDIVQFVPMREVNSGQISVVQALLEELPGQFLTYFRGVSGKGIFICFPDALLRCSSYWDIIGPIIKNFLALDVSKLTAMVMANSWLDSDIRRLEEGKGQLPRKFPEIFGMP</sequence>
<gene>
    <name evidence="1" type="ORF">D5086_024180</name>
</gene>
<accession>A0ACC4B4S3</accession>
<dbReference type="Proteomes" id="UP000309997">
    <property type="component" value="Unassembled WGS sequence"/>
</dbReference>
<evidence type="ECO:0000313" key="2">
    <source>
        <dbReference type="Proteomes" id="UP000309997"/>
    </source>
</evidence>